<dbReference type="InterPro" id="IPR029063">
    <property type="entry name" value="SAM-dependent_MTases_sf"/>
</dbReference>
<sequence length="303" mass="32166">MRLPDPVTLSSGLTAEIEEDRWVPGAIQLLVDGTPQSHVNLRDPGELFFEYIRRIGHVIDLFREPGRPISALHLGGGAFTLPRYIEATRPGSRQQVVELEGALVDLVRAAAPLPARASIRVRRGDARAVLGRLPEGMRGAMDLVVVDVFAGARTPAHVSSIEFYTEVLPFLAPDGVVVVNAADGPGLPFVRGQAATLAACFDAVAAIAEPQVLKGRRFGNVVFVASGARSDAHGGQGHADRSADRRAALEGLDWLPRLLAGGPHPARMLAGRELAEFIRGAAPVTDANAVDSPAPAQELFERG</sequence>
<protein>
    <submittedName>
        <fullName evidence="2">Fused MFS/spermidine synthase</fullName>
    </submittedName>
</protein>
<dbReference type="Proteomes" id="UP000831786">
    <property type="component" value="Chromosome"/>
</dbReference>
<keyword evidence="3" id="KW-1185">Reference proteome</keyword>
<dbReference type="EMBL" id="CP095045">
    <property type="protein sequence ID" value="UOQ57937.1"/>
    <property type="molecule type" value="Genomic_DNA"/>
</dbReference>
<dbReference type="NCBIfam" id="NF037959">
    <property type="entry name" value="MFS_SpdSyn"/>
    <property type="match status" value="1"/>
</dbReference>
<organism evidence="2 3">
    <name type="scientific">Leucobacter allii</name>
    <dbReference type="NCBI Taxonomy" id="2932247"/>
    <lineage>
        <taxon>Bacteria</taxon>
        <taxon>Bacillati</taxon>
        <taxon>Actinomycetota</taxon>
        <taxon>Actinomycetes</taxon>
        <taxon>Micrococcales</taxon>
        <taxon>Microbacteriaceae</taxon>
        <taxon>Leucobacter</taxon>
    </lineage>
</organism>
<evidence type="ECO:0000313" key="3">
    <source>
        <dbReference type="Proteomes" id="UP000831786"/>
    </source>
</evidence>
<dbReference type="RefSeq" id="WP_244728873.1">
    <property type="nucleotide sequence ID" value="NZ_CP095045.1"/>
</dbReference>
<keyword evidence="1" id="KW-0620">Polyamine biosynthesis</keyword>
<accession>A0ABY4FNT5</accession>
<dbReference type="PANTHER" id="PTHR43317">
    <property type="entry name" value="THERMOSPERMINE SYNTHASE ACAULIS5"/>
    <property type="match status" value="1"/>
</dbReference>
<dbReference type="PANTHER" id="PTHR43317:SF1">
    <property type="entry name" value="THERMOSPERMINE SYNTHASE ACAULIS5"/>
    <property type="match status" value="1"/>
</dbReference>
<name>A0ABY4FNT5_9MICO</name>
<dbReference type="Gene3D" id="3.40.50.150">
    <property type="entry name" value="Vaccinia Virus protein VP39"/>
    <property type="match status" value="1"/>
</dbReference>
<reference evidence="2 3" key="1">
    <citation type="submission" date="2022-04" db="EMBL/GenBank/DDBJ databases">
        <title>Leucobacter sp. isolated from rhizosphere of garlic.</title>
        <authorList>
            <person name="Won M."/>
            <person name="Lee C.-M."/>
            <person name="Woen H.-Y."/>
            <person name="Kwon S.-W."/>
        </authorList>
    </citation>
    <scope>NUCLEOTIDE SEQUENCE [LARGE SCALE GENOMIC DNA]</scope>
    <source>
        <strain evidence="2 3">H21R-40</strain>
    </source>
</reference>
<evidence type="ECO:0000256" key="1">
    <source>
        <dbReference type="ARBA" id="ARBA00023115"/>
    </source>
</evidence>
<gene>
    <name evidence="2" type="ORF">MUN78_03605</name>
</gene>
<proteinExistence type="predicted"/>
<dbReference type="SUPFAM" id="SSF53335">
    <property type="entry name" value="S-adenosyl-L-methionine-dependent methyltransferases"/>
    <property type="match status" value="1"/>
</dbReference>
<evidence type="ECO:0000313" key="2">
    <source>
        <dbReference type="EMBL" id="UOQ57937.1"/>
    </source>
</evidence>